<sequence>MSEYQYYEFLALDKPLTTEEKTYVQSLSSRVELTSTQAVFVYNYGDFRGKPKELLEKCFDVMLYMANWGSRQLMFRLPISLVDTTVLEPYCLSRTISISTTRNFVIIDINICDEEISAWAEGGGWLSSLVSLRDDLLRGDLRSLYLAWLKAAPMESDEDEEEEDILEPPVPPNLQDLSASLKTFVEFFEIDQDLIAAAAKNSDFAEEEDEDLEDLIPSLSESERNDFLVRLVRGESHLGVQLIHRLRELSNKQEKNVDNYTPRRTLSELLKLVSEETEHRQQQEQKAASLKKIEKLEALAKKETQVWEEVFKLIELKQSKPYDQAIAYLVQLRDLAEYQGKLAEFKSSIQQMKKDYSNRPGLISRLQKVGL</sequence>
<comment type="caution">
    <text evidence="2">The sequence shown here is derived from an EMBL/GenBank/DDBJ whole genome shotgun (WGS) entry which is preliminary data.</text>
</comment>
<keyword evidence="1" id="KW-0175">Coiled coil</keyword>
<dbReference type="Proteomes" id="UP000629098">
    <property type="component" value="Unassembled WGS sequence"/>
</dbReference>
<dbReference type="RefSeq" id="WP_190825624.1">
    <property type="nucleotide sequence ID" value="NZ_CAWPPI010000017.1"/>
</dbReference>
<feature type="coiled-coil region" evidence="1">
    <location>
        <begin position="266"/>
        <end position="299"/>
    </location>
</feature>
<evidence type="ECO:0000313" key="2">
    <source>
        <dbReference type="EMBL" id="MBD2771327.1"/>
    </source>
</evidence>
<keyword evidence="3" id="KW-1185">Reference proteome</keyword>
<evidence type="ECO:0000256" key="1">
    <source>
        <dbReference type="SAM" id="Coils"/>
    </source>
</evidence>
<accession>A0A8J6XEV0</accession>
<dbReference type="AlphaFoldDB" id="A0A8J6XEV0"/>
<gene>
    <name evidence="2" type="ORF">ICL16_04115</name>
</gene>
<proteinExistence type="predicted"/>
<name>A0A8J6XEV0_9CYAN</name>
<protein>
    <submittedName>
        <fullName evidence="2">Uncharacterized protein</fullName>
    </submittedName>
</protein>
<evidence type="ECO:0000313" key="3">
    <source>
        <dbReference type="Proteomes" id="UP000629098"/>
    </source>
</evidence>
<organism evidence="2 3">
    <name type="scientific">Iningainema tapete BLCC-T55</name>
    <dbReference type="NCBI Taxonomy" id="2748662"/>
    <lineage>
        <taxon>Bacteria</taxon>
        <taxon>Bacillati</taxon>
        <taxon>Cyanobacteriota</taxon>
        <taxon>Cyanophyceae</taxon>
        <taxon>Nostocales</taxon>
        <taxon>Scytonemataceae</taxon>
        <taxon>Iningainema tapete</taxon>
    </lineage>
</organism>
<dbReference type="EMBL" id="JACXAE010000017">
    <property type="protein sequence ID" value="MBD2771327.1"/>
    <property type="molecule type" value="Genomic_DNA"/>
</dbReference>
<reference evidence="2" key="1">
    <citation type="submission" date="2020-09" db="EMBL/GenBank/DDBJ databases">
        <title>Iningainema tapete sp. nov. (Scytonemataceae, Cyanobacteria) from greenhouses in central Florida (USA) produces two types of nodularin with biosynthetic potential for microcystin-LR and anabaenopeptins.</title>
        <authorList>
            <person name="Berthold D.E."/>
            <person name="Lefler F.W."/>
            <person name="Huang I.-S."/>
            <person name="Abdulla H."/>
            <person name="Zimba P.V."/>
            <person name="Laughinghouse H.D. IV."/>
        </authorList>
    </citation>
    <scope>NUCLEOTIDE SEQUENCE</scope>
    <source>
        <strain evidence="2">BLCCT55</strain>
    </source>
</reference>